<comment type="similarity">
    <text evidence="1">Belongs to the bacterial ribosomal protein bL21 family.</text>
</comment>
<reference evidence="3 4" key="1">
    <citation type="journal article" date="2023" name="BMC Biol.">
        <title>The compact genome of the sponge Oopsacas minuta (Hexactinellida) is lacking key metazoan core genes.</title>
        <authorList>
            <person name="Santini S."/>
            <person name="Schenkelaars Q."/>
            <person name="Jourda C."/>
            <person name="Duchesne M."/>
            <person name="Belahbib H."/>
            <person name="Rocher C."/>
            <person name="Selva M."/>
            <person name="Riesgo A."/>
            <person name="Vervoort M."/>
            <person name="Leys S.P."/>
            <person name="Kodjabachian L."/>
            <person name="Le Bivic A."/>
            <person name="Borchiellini C."/>
            <person name="Claverie J.M."/>
            <person name="Renard E."/>
        </authorList>
    </citation>
    <scope>NUCLEOTIDE SEQUENCE [LARGE SCALE GENOMIC DNA]</scope>
    <source>
        <strain evidence="3">SPO-2</strain>
    </source>
</reference>
<dbReference type="EMBL" id="JAKMXF010000365">
    <property type="protein sequence ID" value="KAI6645749.1"/>
    <property type="molecule type" value="Genomic_DNA"/>
</dbReference>
<dbReference type="InterPro" id="IPR036164">
    <property type="entry name" value="bL21-like_sf"/>
</dbReference>
<dbReference type="SUPFAM" id="SSF141091">
    <property type="entry name" value="L21p-like"/>
    <property type="match status" value="1"/>
</dbReference>
<dbReference type="Pfam" id="PF00829">
    <property type="entry name" value="Ribosomal_L21p"/>
    <property type="match status" value="1"/>
</dbReference>
<comment type="caution">
    <text evidence="3">The sequence shown here is derived from an EMBL/GenBank/DDBJ whole genome shotgun (WGS) entry which is preliminary data.</text>
</comment>
<evidence type="ECO:0000313" key="3">
    <source>
        <dbReference type="EMBL" id="KAI6645749.1"/>
    </source>
</evidence>
<proteinExistence type="inferred from homology"/>
<name>A0AAV7JAM1_9METZ</name>
<dbReference type="GO" id="GO:0005762">
    <property type="term" value="C:mitochondrial large ribosomal subunit"/>
    <property type="evidence" value="ECO:0007669"/>
    <property type="project" value="TreeGrafter"/>
</dbReference>
<protein>
    <recommendedName>
        <fullName evidence="2">Large ribosomal subunit protein bL21m</fullName>
    </recommendedName>
</protein>
<dbReference type="InterPro" id="IPR028909">
    <property type="entry name" value="bL21-like"/>
</dbReference>
<dbReference type="AlphaFoldDB" id="A0AAV7JAM1"/>
<evidence type="ECO:0000256" key="1">
    <source>
        <dbReference type="ARBA" id="ARBA00008563"/>
    </source>
</evidence>
<evidence type="ECO:0000256" key="2">
    <source>
        <dbReference type="ARBA" id="ARBA00044129"/>
    </source>
</evidence>
<evidence type="ECO:0000313" key="4">
    <source>
        <dbReference type="Proteomes" id="UP001165289"/>
    </source>
</evidence>
<dbReference type="PANTHER" id="PTHR21349:SF0">
    <property type="entry name" value="LARGE RIBOSOMAL SUBUNIT PROTEIN BL21M"/>
    <property type="match status" value="1"/>
</dbReference>
<accession>A0AAV7JAM1</accession>
<sequence>MRKLTQNILSNRIVNFKSELIFKRSVTNETEFYNRYYYPPPVVLSHPPEQGETRIMQSSSITTALSDLSLLPARDIFAVVFICGKQHKITANDFLLVTQMPDIELYTLIQLEKVLLVGSVNWSLVGTPLIRRGMVKIIASVLEHKTMEPVIVLKKKKHNYKKTNIHRGVMSLLRIEDIFVEGSFEVDFKPAIHPQDGLKSISY</sequence>
<organism evidence="3 4">
    <name type="scientific">Oopsacas minuta</name>
    <dbReference type="NCBI Taxonomy" id="111878"/>
    <lineage>
        <taxon>Eukaryota</taxon>
        <taxon>Metazoa</taxon>
        <taxon>Porifera</taxon>
        <taxon>Hexactinellida</taxon>
        <taxon>Hexasterophora</taxon>
        <taxon>Lyssacinosida</taxon>
        <taxon>Leucopsacidae</taxon>
        <taxon>Oopsacas</taxon>
    </lineage>
</organism>
<dbReference type="Proteomes" id="UP001165289">
    <property type="component" value="Unassembled WGS sequence"/>
</dbReference>
<gene>
    <name evidence="3" type="ORF">LOD99_13012</name>
</gene>
<dbReference type="GO" id="GO:0003735">
    <property type="term" value="F:structural constituent of ribosome"/>
    <property type="evidence" value="ECO:0007669"/>
    <property type="project" value="TreeGrafter"/>
</dbReference>
<keyword evidence="4" id="KW-1185">Reference proteome</keyword>
<dbReference type="PANTHER" id="PTHR21349">
    <property type="entry name" value="50S RIBOSOMAL PROTEIN L21"/>
    <property type="match status" value="1"/>
</dbReference>